<organism evidence="8 9">
    <name type="scientific">Bhargavaea cecembensis DSE10</name>
    <dbReference type="NCBI Taxonomy" id="1235279"/>
    <lineage>
        <taxon>Bacteria</taxon>
        <taxon>Bacillati</taxon>
        <taxon>Bacillota</taxon>
        <taxon>Bacilli</taxon>
        <taxon>Bacillales</taxon>
        <taxon>Caryophanaceae</taxon>
        <taxon>Bhargavaea</taxon>
    </lineage>
</organism>
<evidence type="ECO:0000256" key="2">
    <source>
        <dbReference type="ARBA" id="ARBA00022448"/>
    </source>
</evidence>
<name>M7NE91_9BACL</name>
<dbReference type="PATRIC" id="fig|1235279.3.peg.1006"/>
<dbReference type="OrthoDB" id="9776171at2"/>
<reference evidence="8 9" key="1">
    <citation type="journal article" date="2013" name="Genome Announc.">
        <title>Draft Genome Sequence of Bhargavaea cecembensis Strain DSE10T, Isolated from a Deep-Sea Sediment Sample Collected at a Depth of 5,904 m from the Chagos-Laccadive Ridge System in the Indian Ocean.</title>
        <authorList>
            <person name="Shivaji S."/>
            <person name="Ara S."/>
            <person name="Begum Z."/>
            <person name="Ruth M."/>
            <person name="Singh A."/>
            <person name="Kumar Pinnaka A."/>
        </authorList>
    </citation>
    <scope>NUCLEOTIDE SEQUENCE [LARGE SCALE GENOMIC DNA]</scope>
    <source>
        <strain evidence="8 9">DSE10</strain>
    </source>
</reference>
<evidence type="ECO:0000313" key="9">
    <source>
        <dbReference type="Proteomes" id="UP000011919"/>
    </source>
</evidence>
<keyword evidence="3 6" id="KW-0812">Transmembrane</keyword>
<evidence type="ECO:0000256" key="6">
    <source>
        <dbReference type="SAM" id="Phobius"/>
    </source>
</evidence>
<feature type="transmembrane region" description="Helical" evidence="6">
    <location>
        <begin position="379"/>
        <end position="399"/>
    </location>
</feature>
<dbReference type="PANTHER" id="PTHR23534">
    <property type="entry name" value="MFS PERMEASE"/>
    <property type="match status" value="1"/>
</dbReference>
<dbReference type="Gene3D" id="1.20.1250.20">
    <property type="entry name" value="MFS general substrate transporter like domains"/>
    <property type="match status" value="1"/>
</dbReference>
<keyword evidence="2" id="KW-0813">Transport</keyword>
<feature type="transmembrane region" description="Helical" evidence="6">
    <location>
        <begin position="70"/>
        <end position="90"/>
    </location>
</feature>
<feature type="transmembrane region" description="Helical" evidence="6">
    <location>
        <begin position="339"/>
        <end position="367"/>
    </location>
</feature>
<comment type="subcellular location">
    <subcellularLocation>
        <location evidence="1">Cell membrane</location>
        <topology evidence="1">Multi-pass membrane protein</topology>
    </subcellularLocation>
</comment>
<keyword evidence="9" id="KW-1185">Reference proteome</keyword>
<accession>M7NE91</accession>
<feature type="transmembrane region" description="Helical" evidence="6">
    <location>
        <begin position="405"/>
        <end position="425"/>
    </location>
</feature>
<feature type="transmembrane region" description="Helical" evidence="6">
    <location>
        <begin position="122"/>
        <end position="144"/>
    </location>
</feature>
<feature type="transmembrane region" description="Helical" evidence="6">
    <location>
        <begin position="35"/>
        <end position="58"/>
    </location>
</feature>
<dbReference type="InterPro" id="IPR036259">
    <property type="entry name" value="MFS_trans_sf"/>
</dbReference>
<dbReference type="AlphaFoldDB" id="M7NE91"/>
<gene>
    <name evidence="8" type="ORF">C772_01004</name>
</gene>
<dbReference type="STRING" id="1235279.C772_01004"/>
<feature type="transmembrane region" description="Helical" evidence="6">
    <location>
        <begin position="192"/>
        <end position="214"/>
    </location>
</feature>
<dbReference type="Proteomes" id="UP000011919">
    <property type="component" value="Unassembled WGS sequence"/>
</dbReference>
<keyword evidence="5 6" id="KW-0472">Membrane</keyword>
<feature type="transmembrane region" description="Helical" evidence="6">
    <location>
        <begin position="250"/>
        <end position="270"/>
    </location>
</feature>
<evidence type="ECO:0000256" key="1">
    <source>
        <dbReference type="ARBA" id="ARBA00004651"/>
    </source>
</evidence>
<feature type="domain" description="Major facilitator superfamily (MFS) profile" evidence="7">
    <location>
        <begin position="32"/>
        <end position="428"/>
    </location>
</feature>
<feature type="transmembrane region" description="Helical" evidence="6">
    <location>
        <begin position="156"/>
        <end position="180"/>
    </location>
</feature>
<dbReference type="InterPro" id="IPR020846">
    <property type="entry name" value="MFS_dom"/>
</dbReference>
<dbReference type="GO" id="GO:0022857">
    <property type="term" value="F:transmembrane transporter activity"/>
    <property type="evidence" value="ECO:0007669"/>
    <property type="project" value="InterPro"/>
</dbReference>
<dbReference type="EMBL" id="AOFT01000004">
    <property type="protein sequence ID" value="EMR06868.1"/>
    <property type="molecule type" value="Genomic_DNA"/>
</dbReference>
<evidence type="ECO:0000259" key="7">
    <source>
        <dbReference type="PROSITE" id="PS50850"/>
    </source>
</evidence>
<evidence type="ECO:0000256" key="5">
    <source>
        <dbReference type="ARBA" id="ARBA00023136"/>
    </source>
</evidence>
<proteinExistence type="predicted"/>
<protein>
    <submittedName>
        <fullName evidence="8">Multidrug resistance protein</fullName>
    </submittedName>
</protein>
<feature type="transmembrane region" description="Helical" evidence="6">
    <location>
        <begin position="314"/>
        <end position="333"/>
    </location>
</feature>
<comment type="caution">
    <text evidence="8">The sequence shown here is derived from an EMBL/GenBank/DDBJ whole genome shotgun (WGS) entry which is preliminary data.</text>
</comment>
<feature type="transmembrane region" description="Helical" evidence="6">
    <location>
        <begin position="282"/>
        <end position="307"/>
    </location>
</feature>
<dbReference type="RefSeq" id="WP_008297909.1">
    <property type="nucleotide sequence ID" value="NZ_AOFT01000004.1"/>
</dbReference>
<keyword evidence="4 6" id="KW-1133">Transmembrane helix</keyword>
<feature type="transmembrane region" description="Helical" evidence="6">
    <location>
        <begin position="97"/>
        <end position="116"/>
    </location>
</feature>
<dbReference type="SUPFAM" id="SSF103473">
    <property type="entry name" value="MFS general substrate transporter"/>
    <property type="match status" value="1"/>
</dbReference>
<dbReference type="InterPro" id="IPR011701">
    <property type="entry name" value="MFS"/>
</dbReference>
<sequence length="434" mass="43715">MGKGNRKPGPGNHRYEAYTESPEQVRKLYKRTLSIVVLSQIFGGAGLAAGITVGALIARDMLGTDSMAGLPTALFTLGAALSALIVGRFSQRSGRRFGLAGGFLAGSLGAVGVITATMMESIWLLFAALFIYGAGSATNLQVRYAGTDLAGPKQRATAVSIALVSTTVGAVAGPNLVGVMGEFASSIGIPPLAGPFILAAAAYLAAGLVMLILLRPDPLLVANAIESSRQAAAEENGEAPAAGHSDRRGVIAGATVMVVTQLIMTGVMTMTPVHMEQHGHTLSAVGSVIGVHIALMYLPSLLTGILVDRIGRNVMAAAAGVTLLAAGVAGAFSPPDSLFGLYAALGLLGLGWNFGLISGTAMIVDATAPSVRAKTQGSVDVLVALSGATGGMLSGVIAAHTGFGALALGGGILSLLLIPVVVWSVRGRGKQVAV</sequence>
<dbReference type="eggNOG" id="COG2814">
    <property type="taxonomic scope" value="Bacteria"/>
</dbReference>
<evidence type="ECO:0000313" key="8">
    <source>
        <dbReference type="EMBL" id="EMR06868.1"/>
    </source>
</evidence>
<dbReference type="Pfam" id="PF07690">
    <property type="entry name" value="MFS_1"/>
    <property type="match status" value="1"/>
</dbReference>
<dbReference type="GO" id="GO:0005886">
    <property type="term" value="C:plasma membrane"/>
    <property type="evidence" value="ECO:0007669"/>
    <property type="project" value="UniProtKB-SubCell"/>
</dbReference>
<dbReference type="PANTHER" id="PTHR23534:SF1">
    <property type="entry name" value="MAJOR FACILITATOR SUPERFAMILY PROTEIN"/>
    <property type="match status" value="1"/>
</dbReference>
<evidence type="ECO:0000256" key="3">
    <source>
        <dbReference type="ARBA" id="ARBA00022692"/>
    </source>
</evidence>
<evidence type="ECO:0000256" key="4">
    <source>
        <dbReference type="ARBA" id="ARBA00022989"/>
    </source>
</evidence>
<dbReference type="PROSITE" id="PS50850">
    <property type="entry name" value="MFS"/>
    <property type="match status" value="1"/>
</dbReference>